<proteinExistence type="predicted"/>
<dbReference type="PANTHER" id="PTHR33699:SF23">
    <property type="entry name" value="EXPRESSED PROTEIN"/>
    <property type="match status" value="1"/>
</dbReference>
<keyword evidence="2" id="KW-1185">Reference proteome</keyword>
<gene>
    <name evidence="1" type="ORF">NCGR_LOCUS37424</name>
</gene>
<reference evidence="1" key="1">
    <citation type="submission" date="2020-10" db="EMBL/GenBank/DDBJ databases">
        <authorList>
            <person name="Han B."/>
            <person name="Lu T."/>
            <person name="Zhao Q."/>
            <person name="Huang X."/>
            <person name="Zhao Y."/>
        </authorList>
    </citation>
    <scope>NUCLEOTIDE SEQUENCE</scope>
</reference>
<dbReference type="PANTHER" id="PTHR33699">
    <property type="entry name" value="EXPRESSED PROTEIN"/>
    <property type="match status" value="1"/>
</dbReference>
<dbReference type="Proteomes" id="UP000604825">
    <property type="component" value="Unassembled WGS sequence"/>
</dbReference>
<dbReference type="OrthoDB" id="755325at2759"/>
<dbReference type="AlphaFoldDB" id="A0A811Q473"/>
<protein>
    <submittedName>
        <fullName evidence="1">Uncharacterized protein</fullName>
    </submittedName>
</protein>
<evidence type="ECO:0000313" key="2">
    <source>
        <dbReference type="Proteomes" id="UP000604825"/>
    </source>
</evidence>
<evidence type="ECO:0000313" key="1">
    <source>
        <dbReference type="EMBL" id="CAD6253803.1"/>
    </source>
</evidence>
<name>A0A811Q473_9POAL</name>
<sequence>MKARTKARARRQRIPAFGEWNYAYVGAGDWPVTQYFDSAMQAGRLVVAIPPSSPPKPANKVVKWREESATLELEDEDEDEDEKQRQHVVVGLGDHGGAVKKQGKQGSLVVAHDRVHASSAYKACRVGAAVKAMDQDLYHIPPDMLCHEPRKRLTRRSLWTGCLGLDCVA</sequence>
<dbReference type="EMBL" id="CAJGYO010000009">
    <property type="protein sequence ID" value="CAD6253803.1"/>
    <property type="molecule type" value="Genomic_DNA"/>
</dbReference>
<comment type="caution">
    <text evidence="1">The sequence shown here is derived from an EMBL/GenBank/DDBJ whole genome shotgun (WGS) entry which is preliminary data.</text>
</comment>
<accession>A0A811Q473</accession>
<organism evidence="1 2">
    <name type="scientific">Miscanthus lutarioriparius</name>
    <dbReference type="NCBI Taxonomy" id="422564"/>
    <lineage>
        <taxon>Eukaryota</taxon>
        <taxon>Viridiplantae</taxon>
        <taxon>Streptophyta</taxon>
        <taxon>Embryophyta</taxon>
        <taxon>Tracheophyta</taxon>
        <taxon>Spermatophyta</taxon>
        <taxon>Magnoliopsida</taxon>
        <taxon>Liliopsida</taxon>
        <taxon>Poales</taxon>
        <taxon>Poaceae</taxon>
        <taxon>PACMAD clade</taxon>
        <taxon>Panicoideae</taxon>
        <taxon>Andropogonodae</taxon>
        <taxon>Andropogoneae</taxon>
        <taxon>Saccharinae</taxon>
        <taxon>Miscanthus</taxon>
    </lineage>
</organism>